<dbReference type="InterPro" id="IPR014710">
    <property type="entry name" value="RmlC-like_jellyroll"/>
</dbReference>
<protein>
    <submittedName>
        <fullName evidence="3">Cupin domain-containing protein</fullName>
    </submittedName>
</protein>
<evidence type="ECO:0000256" key="1">
    <source>
        <dbReference type="SAM" id="MobiDB-lite"/>
    </source>
</evidence>
<feature type="region of interest" description="Disordered" evidence="1">
    <location>
        <begin position="1"/>
        <end position="31"/>
    </location>
</feature>
<dbReference type="EMBL" id="JAQSIP010000002">
    <property type="protein sequence ID" value="MDD0837609.1"/>
    <property type="molecule type" value="Genomic_DNA"/>
</dbReference>
<dbReference type="InterPro" id="IPR011051">
    <property type="entry name" value="RmlC_Cupin_sf"/>
</dbReference>
<reference evidence="3 4" key="1">
    <citation type="submission" date="2023-02" db="EMBL/GenBank/DDBJ databases">
        <title>Bacterial whole genomic sequence of Curvibacter sp. HBC61.</title>
        <authorList>
            <person name="Le V."/>
            <person name="Ko S.-R."/>
            <person name="Ahn C.-Y."/>
            <person name="Oh H.-M."/>
        </authorList>
    </citation>
    <scope>NUCLEOTIDE SEQUENCE [LARGE SCALE GENOMIC DNA]</scope>
    <source>
        <strain evidence="3 4">HBC61</strain>
    </source>
</reference>
<dbReference type="Gene3D" id="2.60.120.10">
    <property type="entry name" value="Jelly Rolls"/>
    <property type="match status" value="1"/>
</dbReference>
<feature type="compositionally biased region" description="Polar residues" evidence="1">
    <location>
        <begin position="13"/>
        <end position="22"/>
    </location>
</feature>
<organism evidence="3 4">
    <name type="scientific">Curvibacter cyanobacteriorum</name>
    <dbReference type="NCBI Taxonomy" id="3026422"/>
    <lineage>
        <taxon>Bacteria</taxon>
        <taxon>Pseudomonadati</taxon>
        <taxon>Pseudomonadota</taxon>
        <taxon>Betaproteobacteria</taxon>
        <taxon>Burkholderiales</taxon>
        <taxon>Comamonadaceae</taxon>
        <taxon>Curvibacter</taxon>
    </lineage>
</organism>
<evidence type="ECO:0000313" key="4">
    <source>
        <dbReference type="Proteomes" id="UP001528673"/>
    </source>
</evidence>
<feature type="domain" description="Cupin type-2" evidence="2">
    <location>
        <begin position="24"/>
        <end position="73"/>
    </location>
</feature>
<dbReference type="Proteomes" id="UP001528673">
    <property type="component" value="Unassembled WGS sequence"/>
</dbReference>
<evidence type="ECO:0000259" key="2">
    <source>
        <dbReference type="Pfam" id="PF07883"/>
    </source>
</evidence>
<dbReference type="RefSeq" id="WP_273948853.1">
    <property type="nucleotide sequence ID" value="NZ_JAQSIP010000002.1"/>
</dbReference>
<dbReference type="InterPro" id="IPR013096">
    <property type="entry name" value="Cupin_2"/>
</dbReference>
<sequence>MTEAEFERDLASQGFTEVSTVQREAGGQMLSHTHPFEARALILDGDIRIEVAGETRHYQTGDIFHLAHGEPHSEFYGPQGVRYRVGRK</sequence>
<evidence type="ECO:0000313" key="3">
    <source>
        <dbReference type="EMBL" id="MDD0837609.1"/>
    </source>
</evidence>
<proteinExistence type="predicted"/>
<feature type="compositionally biased region" description="Basic and acidic residues" evidence="1">
    <location>
        <begin position="1"/>
        <end position="10"/>
    </location>
</feature>
<comment type="caution">
    <text evidence="3">The sequence shown here is derived from an EMBL/GenBank/DDBJ whole genome shotgun (WGS) entry which is preliminary data.</text>
</comment>
<gene>
    <name evidence="3" type="ORF">PSQ40_03390</name>
</gene>
<name>A0ABT5MWA4_9BURK</name>
<keyword evidence="4" id="KW-1185">Reference proteome</keyword>
<dbReference type="Pfam" id="PF07883">
    <property type="entry name" value="Cupin_2"/>
    <property type="match status" value="1"/>
</dbReference>
<dbReference type="SUPFAM" id="SSF51182">
    <property type="entry name" value="RmlC-like cupins"/>
    <property type="match status" value="1"/>
</dbReference>
<accession>A0ABT5MWA4</accession>